<dbReference type="SUPFAM" id="SSF82171">
    <property type="entry name" value="DPP6 N-terminal domain-like"/>
    <property type="match status" value="1"/>
</dbReference>
<dbReference type="GO" id="GO:0006508">
    <property type="term" value="P:proteolysis"/>
    <property type="evidence" value="ECO:0007669"/>
    <property type="project" value="UniProtKB-KW"/>
</dbReference>
<sequence length="768" mass="85315">MWFPRGLGFPISILGLTAQVPLLNQSPQSPAANNIPAMAKPDDFVLKQGSDVFSPPDLIALARPGTGVANPSGDLVLVPVSKYSVDEKKNKKSLFLAPIESNVQPLEIPLPDGGEAFWINTRTLGHVVDDGEGKDKVKALYALEVQFNADNVDSPNALSIPDPPTLIGKFPTSTATNFRHTLRSGYLVFSDYVYADGDLNTAKEQDEAWENRGNSAFVYDETFDRHWDAWVGPKKSSVFSVKLSQDPDRVWSLDTKFVNLLNGTGHSAPVEPFGGLDDFDVSQSHLIYTTKDPKLPPAWHTKQNVYIVDLDGTSKPKELTSGEQGATHSPVLSPQGDKAAWLELDQDGHESDRAKIVIYDLNKDVRYTLTQQWDRSPDALAFSNDGDSIFFSAGDLARVKVFVLPLPSTPSASTTNPELSREYVTPIALTHTGAVSGVQPLSNGRVLFTRSSLTSPNDVFVLRDVDALDLHSADSQAQAKQVVKVNQLTKFTADALSSKHLSEGEDFWFKGADDKDIQGWVIKPHGFKKGETKKWPVVLLIHGGPEGAWEDQWSTRWNPNIFAQQGYLTIAINPTGSTTFGQELTNAIKKEWGGKPFTDLQKGWKYILEQYPEIDTDRAVAAGASYGGYAINWIQGHPEFGFNFKALVCHDGAFDVRYTGFATDELYFSNYEFGGRPWEEDAKATMKKWNPLEFAHKWSTPQLLIHGSKDFRLVEGESLGAFHTLQQLGVPSRLVIFPDENHWVLNHGNSLKWHYEVFRWFDKFVGQK</sequence>
<dbReference type="FunFam" id="3.40.50.1820:FF:000028">
    <property type="entry name" value="S9 family peptidase"/>
    <property type="match status" value="1"/>
</dbReference>
<evidence type="ECO:0000256" key="1">
    <source>
        <dbReference type="ARBA" id="ARBA00010040"/>
    </source>
</evidence>
<keyword evidence="4" id="KW-0378">Hydrolase</keyword>
<organism evidence="8 9">
    <name type="scientific">Meripilus lineatus</name>
    <dbReference type="NCBI Taxonomy" id="2056292"/>
    <lineage>
        <taxon>Eukaryota</taxon>
        <taxon>Fungi</taxon>
        <taxon>Dikarya</taxon>
        <taxon>Basidiomycota</taxon>
        <taxon>Agaricomycotina</taxon>
        <taxon>Agaricomycetes</taxon>
        <taxon>Polyporales</taxon>
        <taxon>Meripilaceae</taxon>
        <taxon>Meripilus</taxon>
    </lineage>
</organism>
<dbReference type="InterPro" id="IPR001375">
    <property type="entry name" value="Peptidase_S9_cat"/>
</dbReference>
<protein>
    <recommendedName>
        <fullName evidence="5">Dipeptidyl-peptidase V</fullName>
    </recommendedName>
</protein>
<dbReference type="InterPro" id="IPR029058">
    <property type="entry name" value="AB_hydrolase_fold"/>
</dbReference>
<evidence type="ECO:0000256" key="6">
    <source>
        <dbReference type="SAM" id="SignalP"/>
    </source>
</evidence>
<evidence type="ECO:0000313" key="8">
    <source>
        <dbReference type="EMBL" id="KAJ3491680.1"/>
    </source>
</evidence>
<evidence type="ECO:0000256" key="5">
    <source>
        <dbReference type="ARBA" id="ARBA00032829"/>
    </source>
</evidence>
<dbReference type="GO" id="GO:0004252">
    <property type="term" value="F:serine-type endopeptidase activity"/>
    <property type="evidence" value="ECO:0007669"/>
    <property type="project" value="TreeGrafter"/>
</dbReference>
<evidence type="ECO:0000256" key="4">
    <source>
        <dbReference type="ARBA" id="ARBA00022801"/>
    </source>
</evidence>
<keyword evidence="9" id="KW-1185">Reference proteome</keyword>
<accession>A0AAD5YNV6</accession>
<evidence type="ECO:0000256" key="3">
    <source>
        <dbReference type="ARBA" id="ARBA00022729"/>
    </source>
</evidence>
<name>A0AAD5YNV6_9APHY</name>
<dbReference type="AlphaFoldDB" id="A0AAD5YNV6"/>
<proteinExistence type="inferred from homology"/>
<dbReference type="Pfam" id="PF00326">
    <property type="entry name" value="Peptidase_S9"/>
    <property type="match status" value="1"/>
</dbReference>
<feature type="domain" description="Peptidase S9 prolyl oligopeptidase catalytic" evidence="7">
    <location>
        <begin position="553"/>
        <end position="766"/>
    </location>
</feature>
<comment type="similarity">
    <text evidence="1">Belongs to the peptidase S9C family.</text>
</comment>
<evidence type="ECO:0000256" key="2">
    <source>
        <dbReference type="ARBA" id="ARBA00022670"/>
    </source>
</evidence>
<keyword evidence="2" id="KW-0645">Protease</keyword>
<feature type="chain" id="PRO_5042236976" description="Dipeptidyl-peptidase V" evidence="6">
    <location>
        <begin position="19"/>
        <end position="768"/>
    </location>
</feature>
<dbReference type="InterPro" id="IPR011042">
    <property type="entry name" value="6-blade_b-propeller_TolB-like"/>
</dbReference>
<feature type="signal peptide" evidence="6">
    <location>
        <begin position="1"/>
        <end position="18"/>
    </location>
</feature>
<reference evidence="8" key="1">
    <citation type="submission" date="2022-07" db="EMBL/GenBank/DDBJ databases">
        <title>Genome Sequence of Physisporinus lineatus.</title>
        <authorList>
            <person name="Buettner E."/>
        </authorList>
    </citation>
    <scope>NUCLEOTIDE SEQUENCE</scope>
    <source>
        <strain evidence="8">VT162</strain>
    </source>
</reference>
<dbReference type="EMBL" id="JANAWD010000008">
    <property type="protein sequence ID" value="KAJ3491680.1"/>
    <property type="molecule type" value="Genomic_DNA"/>
</dbReference>
<dbReference type="Proteomes" id="UP001212997">
    <property type="component" value="Unassembled WGS sequence"/>
</dbReference>
<dbReference type="Gene3D" id="3.40.50.1820">
    <property type="entry name" value="alpha/beta hydrolase"/>
    <property type="match status" value="1"/>
</dbReference>
<comment type="caution">
    <text evidence="8">The sequence shown here is derived from an EMBL/GenBank/DDBJ whole genome shotgun (WGS) entry which is preliminary data.</text>
</comment>
<keyword evidence="3 6" id="KW-0732">Signal</keyword>
<dbReference type="PANTHER" id="PTHR42776:SF13">
    <property type="entry name" value="DIPEPTIDYL-PEPTIDASE 5"/>
    <property type="match status" value="1"/>
</dbReference>
<dbReference type="PANTHER" id="PTHR42776">
    <property type="entry name" value="SERINE PEPTIDASE S9 FAMILY MEMBER"/>
    <property type="match status" value="1"/>
</dbReference>
<evidence type="ECO:0000313" key="9">
    <source>
        <dbReference type="Proteomes" id="UP001212997"/>
    </source>
</evidence>
<evidence type="ECO:0000259" key="7">
    <source>
        <dbReference type="Pfam" id="PF00326"/>
    </source>
</evidence>
<dbReference type="Gene3D" id="2.120.10.30">
    <property type="entry name" value="TolB, C-terminal domain"/>
    <property type="match status" value="1"/>
</dbReference>
<dbReference type="SUPFAM" id="SSF53474">
    <property type="entry name" value="alpha/beta-Hydrolases"/>
    <property type="match status" value="1"/>
</dbReference>
<gene>
    <name evidence="8" type="ORF">NLI96_g535</name>
</gene>